<organism evidence="1 2">
    <name type="scientific">Paenibacillus borealis</name>
    <dbReference type="NCBI Taxonomy" id="160799"/>
    <lineage>
        <taxon>Bacteria</taxon>
        <taxon>Bacillati</taxon>
        <taxon>Bacillota</taxon>
        <taxon>Bacilli</taxon>
        <taxon>Bacillales</taxon>
        <taxon>Paenibacillaceae</taxon>
        <taxon>Paenibacillus</taxon>
    </lineage>
</organism>
<protein>
    <submittedName>
        <fullName evidence="1">Uncharacterized protein</fullName>
    </submittedName>
</protein>
<sequence length="68" mass="7875">MTEDKLRFIITVIHVISFDKDMNRCSGPLQREETSGCNFLRYRLLIYPFVAAVMNSWECPFTDIITAG</sequence>
<reference evidence="1" key="1">
    <citation type="submission" date="2014-08" db="EMBL/GenBank/DDBJ databases">
        <title>Comparative genomics of the Paenibacillus odorifer group.</title>
        <authorList>
            <person name="den Bakker H.C."/>
            <person name="Tsai Y.-C.Y.-C."/>
            <person name="Martin N."/>
            <person name="Korlach J."/>
            <person name="Wiedmann M."/>
        </authorList>
    </citation>
    <scope>NUCLEOTIDE SEQUENCE [LARGE SCALE GENOMIC DNA]</scope>
    <source>
        <strain evidence="1">DSM 13188</strain>
    </source>
</reference>
<evidence type="ECO:0000313" key="2">
    <source>
        <dbReference type="Proteomes" id="UP000029518"/>
    </source>
</evidence>
<dbReference type="KEGG" id="pbd:PBOR_10625"/>
<keyword evidence="2" id="KW-1185">Reference proteome</keyword>
<dbReference type="EMBL" id="CP009285">
    <property type="protein sequence ID" value="AIQ57330.1"/>
    <property type="molecule type" value="Genomic_DNA"/>
</dbReference>
<dbReference type="Proteomes" id="UP000029518">
    <property type="component" value="Chromosome"/>
</dbReference>
<name>A0A089LB62_PAEBO</name>
<proteinExistence type="predicted"/>
<dbReference type="AlphaFoldDB" id="A0A089LB62"/>
<accession>A0A089LB62</accession>
<dbReference type="HOGENOM" id="CLU_2789970_0_0_9"/>
<evidence type="ECO:0000313" key="1">
    <source>
        <dbReference type="EMBL" id="AIQ57330.1"/>
    </source>
</evidence>
<gene>
    <name evidence="1" type="ORF">PBOR_10625</name>
</gene>